<evidence type="ECO:0000313" key="2">
    <source>
        <dbReference type="Proteomes" id="UP000549695"/>
    </source>
</evidence>
<evidence type="ECO:0000313" key="1">
    <source>
        <dbReference type="EMBL" id="NYG04433.1"/>
    </source>
</evidence>
<dbReference type="Proteomes" id="UP000549695">
    <property type="component" value="Unassembled WGS sequence"/>
</dbReference>
<name>A0A852W657_PSEA5</name>
<dbReference type="EMBL" id="JACCCZ010000001">
    <property type="protein sequence ID" value="NYG04433.1"/>
    <property type="molecule type" value="Genomic_DNA"/>
</dbReference>
<keyword evidence="2" id="KW-1185">Reference proteome</keyword>
<organism evidence="1 2">
    <name type="scientific">Pseudonocardia alni</name>
    <name type="common">Amycolata alni</name>
    <dbReference type="NCBI Taxonomy" id="33907"/>
    <lineage>
        <taxon>Bacteria</taxon>
        <taxon>Bacillati</taxon>
        <taxon>Actinomycetota</taxon>
        <taxon>Actinomycetes</taxon>
        <taxon>Pseudonocardiales</taxon>
        <taxon>Pseudonocardiaceae</taxon>
        <taxon>Pseudonocardia</taxon>
    </lineage>
</organism>
<comment type="caution">
    <text evidence="1">The sequence shown here is derived from an EMBL/GenBank/DDBJ whole genome shotgun (WGS) entry which is preliminary data.</text>
</comment>
<dbReference type="AlphaFoldDB" id="A0A852W657"/>
<accession>A0A852W657</accession>
<reference evidence="1 2" key="1">
    <citation type="submission" date="2020-07" db="EMBL/GenBank/DDBJ databases">
        <title>Sequencing the genomes of 1000 actinobacteria strains.</title>
        <authorList>
            <person name="Klenk H.-P."/>
        </authorList>
    </citation>
    <scope>NUCLEOTIDE SEQUENCE [LARGE SCALE GENOMIC DNA]</scope>
    <source>
        <strain evidence="1 2">DSM 44749</strain>
    </source>
</reference>
<protein>
    <submittedName>
        <fullName evidence="1">Uncharacterized protein</fullName>
    </submittedName>
</protein>
<sequence length="30" mass="3296">MRRLRSHRELAALLHADGFSCVDDAVGADL</sequence>
<gene>
    <name evidence="1" type="ORF">HDA37_004718</name>
</gene>
<proteinExistence type="predicted"/>